<dbReference type="Proteomes" id="UP000502415">
    <property type="component" value="Chromosome"/>
</dbReference>
<keyword evidence="1" id="KW-1133">Transmembrane helix</keyword>
<keyword evidence="1" id="KW-0472">Membrane</keyword>
<evidence type="ECO:0000256" key="1">
    <source>
        <dbReference type="SAM" id="Phobius"/>
    </source>
</evidence>
<keyword evidence="4" id="KW-1185">Reference proteome</keyword>
<name>A0A7Z2VV65_9BURK</name>
<dbReference type="EMBL" id="CP051685">
    <property type="protein sequence ID" value="QJD99825.1"/>
    <property type="molecule type" value="Genomic_DNA"/>
</dbReference>
<dbReference type="RefSeq" id="WP_169434774.1">
    <property type="nucleotide sequence ID" value="NZ_CP051685.1"/>
</dbReference>
<dbReference type="KEGG" id="mfy:HH212_07140"/>
<feature type="transmembrane region" description="Helical" evidence="1">
    <location>
        <begin position="21"/>
        <end position="44"/>
    </location>
</feature>
<evidence type="ECO:0000313" key="4">
    <source>
        <dbReference type="Proteomes" id="UP000502415"/>
    </source>
</evidence>
<dbReference type="InterPro" id="IPR012495">
    <property type="entry name" value="TadE-like_dom"/>
</dbReference>
<dbReference type="AlphaFoldDB" id="A0A7Z2VV65"/>
<feature type="domain" description="TadE-like" evidence="2">
    <location>
        <begin position="15"/>
        <end position="57"/>
    </location>
</feature>
<proteinExistence type="predicted"/>
<reference evidence="3 4" key="1">
    <citation type="submission" date="2020-04" db="EMBL/GenBank/DDBJ databases">
        <title>Genome sequencing of novel species.</title>
        <authorList>
            <person name="Heo J."/>
            <person name="Kim S.-J."/>
            <person name="Kim J.-S."/>
            <person name="Hong S.-B."/>
            <person name="Kwon S.-W."/>
        </authorList>
    </citation>
    <scope>NUCLEOTIDE SEQUENCE [LARGE SCALE GENOMIC DNA]</scope>
    <source>
        <strain evidence="3 4">GN2-R2</strain>
    </source>
</reference>
<protein>
    <submittedName>
        <fullName evidence="3">Pilus assembly protein</fullName>
    </submittedName>
</protein>
<sequence length="164" mass="18094">MREKYQIVKQRFQRGVAAVEMAIVLPLLAIFVLSPSIFWSLYFYQYSVVQKAIHDAAIYLSTAPMLEMTTAGADGNPVALTIAKKIIAKELAGMIGPDLSIVCSYRQASGAIIPKTCSVSDNQDYRQFLVQIYMSSNLTYIDPFTGNDSDVTISPYISVSYVGN</sequence>
<keyword evidence="1" id="KW-0812">Transmembrane</keyword>
<gene>
    <name evidence="3" type="ORF">HH212_07140</name>
</gene>
<evidence type="ECO:0000259" key="2">
    <source>
        <dbReference type="Pfam" id="PF07811"/>
    </source>
</evidence>
<dbReference type="Pfam" id="PF07811">
    <property type="entry name" value="TadE"/>
    <property type="match status" value="1"/>
</dbReference>
<accession>A0A7Z2VV65</accession>
<organism evidence="3 4">
    <name type="scientific">Massilia forsythiae</name>
    <dbReference type="NCBI Taxonomy" id="2728020"/>
    <lineage>
        <taxon>Bacteria</taxon>
        <taxon>Pseudomonadati</taxon>
        <taxon>Pseudomonadota</taxon>
        <taxon>Betaproteobacteria</taxon>
        <taxon>Burkholderiales</taxon>
        <taxon>Oxalobacteraceae</taxon>
        <taxon>Telluria group</taxon>
        <taxon>Massilia</taxon>
    </lineage>
</organism>
<evidence type="ECO:0000313" key="3">
    <source>
        <dbReference type="EMBL" id="QJD99825.1"/>
    </source>
</evidence>